<dbReference type="AlphaFoldDB" id="A0A0R1M925"/>
<sequence length="87" mass="9510">MINFDKDFLAGFISGAVVGATGYKLFEDNAGDLKRLVKSTGNSLKASTSGNINAEPTLEELTMQKENLEDLIAEKELKLKDETDKNN</sequence>
<dbReference type="STRING" id="1423731.FC81_GL001125"/>
<name>A0A0R1M925_9LACO</name>
<evidence type="ECO:0000256" key="1">
    <source>
        <dbReference type="SAM" id="Coils"/>
    </source>
</evidence>
<gene>
    <name evidence="2" type="ORF">FC81_GL001125</name>
</gene>
<reference evidence="2 3" key="1">
    <citation type="journal article" date="2015" name="Genome Announc.">
        <title>Expanding the biotechnology potential of lactobacilli through comparative genomics of 213 strains and associated genera.</title>
        <authorList>
            <person name="Sun Z."/>
            <person name="Harris H.M."/>
            <person name="McCann A."/>
            <person name="Guo C."/>
            <person name="Argimon S."/>
            <person name="Zhang W."/>
            <person name="Yang X."/>
            <person name="Jeffery I.B."/>
            <person name="Cooney J.C."/>
            <person name="Kagawa T.F."/>
            <person name="Liu W."/>
            <person name="Song Y."/>
            <person name="Salvetti E."/>
            <person name="Wrobel A."/>
            <person name="Rasinkangas P."/>
            <person name="Parkhill J."/>
            <person name="Rea M.C."/>
            <person name="O'Sullivan O."/>
            <person name="Ritari J."/>
            <person name="Douillard F.P."/>
            <person name="Paul Ross R."/>
            <person name="Yang R."/>
            <person name="Briner A.E."/>
            <person name="Felis G.E."/>
            <person name="de Vos W.M."/>
            <person name="Barrangou R."/>
            <person name="Klaenhammer T.R."/>
            <person name="Caufield P.W."/>
            <person name="Cui Y."/>
            <person name="Zhang H."/>
            <person name="O'Toole P.W."/>
        </authorList>
    </citation>
    <scope>NUCLEOTIDE SEQUENCE [LARGE SCALE GENOMIC DNA]</scope>
    <source>
        <strain evidence="2 3">DSM 19910</strain>
    </source>
</reference>
<evidence type="ECO:0008006" key="4">
    <source>
        <dbReference type="Google" id="ProtNLM"/>
    </source>
</evidence>
<keyword evidence="1" id="KW-0175">Coiled coil</keyword>
<evidence type="ECO:0000313" key="2">
    <source>
        <dbReference type="EMBL" id="KRL01637.1"/>
    </source>
</evidence>
<dbReference type="Proteomes" id="UP000051621">
    <property type="component" value="Unassembled WGS sequence"/>
</dbReference>
<dbReference type="OrthoDB" id="2887044at2"/>
<proteinExistence type="predicted"/>
<accession>A0A0R1M925</accession>
<keyword evidence="3" id="KW-1185">Reference proteome</keyword>
<organism evidence="2 3">
    <name type="scientific">Liquorilactobacillus capillatus DSM 19910</name>
    <dbReference type="NCBI Taxonomy" id="1423731"/>
    <lineage>
        <taxon>Bacteria</taxon>
        <taxon>Bacillati</taxon>
        <taxon>Bacillota</taxon>
        <taxon>Bacilli</taxon>
        <taxon>Lactobacillales</taxon>
        <taxon>Lactobacillaceae</taxon>
        <taxon>Liquorilactobacillus</taxon>
    </lineage>
</organism>
<comment type="caution">
    <text evidence="2">The sequence shown here is derived from an EMBL/GenBank/DDBJ whole genome shotgun (WGS) entry which is preliminary data.</text>
</comment>
<dbReference type="EMBL" id="AZEF01000022">
    <property type="protein sequence ID" value="KRL01637.1"/>
    <property type="molecule type" value="Genomic_DNA"/>
</dbReference>
<feature type="coiled-coil region" evidence="1">
    <location>
        <begin position="58"/>
        <end position="85"/>
    </location>
</feature>
<dbReference type="PATRIC" id="fig|1423731.3.peg.1156"/>
<evidence type="ECO:0000313" key="3">
    <source>
        <dbReference type="Proteomes" id="UP000051621"/>
    </source>
</evidence>
<dbReference type="RefSeq" id="WP_057743789.1">
    <property type="nucleotide sequence ID" value="NZ_AZEF01000022.1"/>
</dbReference>
<protein>
    <recommendedName>
        <fullName evidence="4">YtxH domain-containing protein</fullName>
    </recommendedName>
</protein>